<dbReference type="RefSeq" id="WP_215785750.1">
    <property type="nucleotide sequence ID" value="NZ_JAHKKG010000003.1"/>
</dbReference>
<evidence type="ECO:0000259" key="4">
    <source>
        <dbReference type="PROSITE" id="PS50949"/>
    </source>
</evidence>
<dbReference type="InterPro" id="IPR036390">
    <property type="entry name" value="WH_DNA-bd_sf"/>
</dbReference>
<comment type="caution">
    <text evidence="5">The sequence shown here is derived from an EMBL/GenBank/DDBJ whole genome shotgun (WGS) entry which is preliminary data.</text>
</comment>
<feature type="domain" description="HTH gntR-type" evidence="4">
    <location>
        <begin position="12"/>
        <end position="80"/>
    </location>
</feature>
<dbReference type="Pfam" id="PF00392">
    <property type="entry name" value="GntR"/>
    <property type="match status" value="1"/>
</dbReference>
<keyword evidence="1" id="KW-0805">Transcription regulation</keyword>
<gene>
    <name evidence="5" type="ORF">KOI35_09655</name>
</gene>
<dbReference type="Gene3D" id="3.40.1410.10">
    <property type="entry name" value="Chorismate lyase-like"/>
    <property type="match status" value="1"/>
</dbReference>
<evidence type="ECO:0000256" key="1">
    <source>
        <dbReference type="ARBA" id="ARBA00023015"/>
    </source>
</evidence>
<dbReference type="SMART" id="SM00345">
    <property type="entry name" value="HTH_GNTR"/>
    <property type="match status" value="1"/>
</dbReference>
<evidence type="ECO:0000313" key="5">
    <source>
        <dbReference type="EMBL" id="MBU2663772.1"/>
    </source>
</evidence>
<evidence type="ECO:0000256" key="2">
    <source>
        <dbReference type="ARBA" id="ARBA00023125"/>
    </source>
</evidence>
<dbReference type="InterPro" id="IPR000524">
    <property type="entry name" value="Tscrpt_reg_HTH_GntR"/>
</dbReference>
<dbReference type="CDD" id="cd07377">
    <property type="entry name" value="WHTH_GntR"/>
    <property type="match status" value="1"/>
</dbReference>
<protein>
    <submittedName>
        <fullName evidence="5">GntR family transcriptional regulator</fullName>
    </submittedName>
</protein>
<dbReference type="Pfam" id="PF07702">
    <property type="entry name" value="UTRA"/>
    <property type="match status" value="1"/>
</dbReference>
<dbReference type="SMART" id="SM00866">
    <property type="entry name" value="UTRA"/>
    <property type="match status" value="1"/>
</dbReference>
<dbReference type="InterPro" id="IPR036388">
    <property type="entry name" value="WH-like_DNA-bd_sf"/>
</dbReference>
<dbReference type="Proteomes" id="UP001519654">
    <property type="component" value="Unassembled WGS sequence"/>
</dbReference>
<dbReference type="InterPro" id="IPR028978">
    <property type="entry name" value="Chorismate_lyase_/UTRA_dom_sf"/>
</dbReference>
<dbReference type="Gene3D" id="1.10.10.10">
    <property type="entry name" value="Winged helix-like DNA-binding domain superfamily/Winged helix DNA-binding domain"/>
    <property type="match status" value="1"/>
</dbReference>
<dbReference type="SUPFAM" id="SSF46785">
    <property type="entry name" value="Winged helix' DNA-binding domain"/>
    <property type="match status" value="1"/>
</dbReference>
<keyword evidence="2" id="KW-0238">DNA-binding</keyword>
<accession>A0ABS5YK35</accession>
<dbReference type="SUPFAM" id="SSF64288">
    <property type="entry name" value="Chorismate lyase-like"/>
    <property type="match status" value="1"/>
</dbReference>
<keyword evidence="3" id="KW-0804">Transcription</keyword>
<reference evidence="5 6" key="1">
    <citation type="submission" date="2021-06" db="EMBL/GenBank/DDBJ databases">
        <title>Actinoplanes lichenicola sp. nov., and Actinoplanes ovalisporus sp. nov., isolated from lichen in Thailand.</title>
        <authorList>
            <person name="Saeng-In P."/>
            <person name="Kanchanasin P."/>
            <person name="Yuki M."/>
            <person name="Kudo T."/>
            <person name="Ohkuma M."/>
            <person name="Phongsopitanun W."/>
            <person name="Tanasupawat S."/>
        </authorList>
    </citation>
    <scope>NUCLEOTIDE SEQUENCE [LARGE SCALE GENOMIC DNA]</scope>
    <source>
        <strain evidence="5 6">NBRC 110975</strain>
    </source>
</reference>
<dbReference type="PROSITE" id="PS50949">
    <property type="entry name" value="HTH_GNTR"/>
    <property type="match status" value="1"/>
</dbReference>
<dbReference type="InterPro" id="IPR050679">
    <property type="entry name" value="Bact_HTH_transcr_reg"/>
</dbReference>
<dbReference type="PANTHER" id="PTHR44846:SF1">
    <property type="entry name" value="MANNOSYL-D-GLYCERATE TRANSPORT_METABOLISM SYSTEM REPRESSOR MNGR-RELATED"/>
    <property type="match status" value="1"/>
</dbReference>
<sequence length="265" mass="28477">MTSSGSLRPRGLPLWEQIRTLVHEEIRSGKYQPGDQMPTEKEYADRFSVSVAPVRAALADLTSAGLIERRSGKGTFVSARTVNHEISLLRSTTDALRASDVAFTVDVTACGPVKADAEVAEQLGLGPRERAFHLRRTVGIGGQGAVILETWLPRDVGDKLPGADFFAGGGSLYRALGEHDIHLRTAEGTLQVVRADDEQAQLLGIDFGAPLLALRSFAADESGRIVEVARATYDSNRFTMRLQIPATAATVDRPTAAAPDRKGNS</sequence>
<organism evidence="5 6">
    <name type="scientific">Paractinoplanes bogorensis</name>
    <dbReference type="NCBI Taxonomy" id="1610840"/>
    <lineage>
        <taxon>Bacteria</taxon>
        <taxon>Bacillati</taxon>
        <taxon>Actinomycetota</taxon>
        <taxon>Actinomycetes</taxon>
        <taxon>Micromonosporales</taxon>
        <taxon>Micromonosporaceae</taxon>
        <taxon>Paractinoplanes</taxon>
    </lineage>
</organism>
<evidence type="ECO:0000256" key="3">
    <source>
        <dbReference type="ARBA" id="ARBA00023163"/>
    </source>
</evidence>
<keyword evidence="6" id="KW-1185">Reference proteome</keyword>
<dbReference type="InterPro" id="IPR011663">
    <property type="entry name" value="UTRA"/>
</dbReference>
<dbReference type="EMBL" id="JAHKKG010000003">
    <property type="protein sequence ID" value="MBU2663772.1"/>
    <property type="molecule type" value="Genomic_DNA"/>
</dbReference>
<proteinExistence type="predicted"/>
<dbReference type="PANTHER" id="PTHR44846">
    <property type="entry name" value="MANNOSYL-D-GLYCERATE TRANSPORT/METABOLISM SYSTEM REPRESSOR MNGR-RELATED"/>
    <property type="match status" value="1"/>
</dbReference>
<name>A0ABS5YK35_9ACTN</name>
<evidence type="ECO:0000313" key="6">
    <source>
        <dbReference type="Proteomes" id="UP001519654"/>
    </source>
</evidence>